<dbReference type="InterPro" id="IPR002734">
    <property type="entry name" value="RibDG_C"/>
</dbReference>
<proteinExistence type="predicted"/>
<dbReference type="EMBL" id="LDJJ01000069">
    <property type="protein sequence ID" value="KRG63817.1"/>
    <property type="molecule type" value="Genomic_DNA"/>
</dbReference>
<dbReference type="RefSeq" id="WP_057630202.1">
    <property type="nucleotide sequence ID" value="NZ_LDJJ01000069.1"/>
</dbReference>
<accession>A0A0R0C1Z1</accession>
<dbReference type="OrthoDB" id="7342392at2"/>
<evidence type="ECO:0000313" key="3">
    <source>
        <dbReference type="Proteomes" id="UP000051863"/>
    </source>
</evidence>
<sequence length="193" mass="20877">MGKLILNVAITVNGAFEAPAPAPAGWLVLDPDSQQASLEMWQAADAMVLGRKTYEGLAAAWPQLAAVPGYEAYARRMNSMPKYVASRSLSGPLSWNATLLEGDLTDSISRLKAQHEGNLIVSGAGELARDLATHKLIDEFWFTVSPYLWSAGPRIFDALGSIPLELIGTRTFAGGIVQLCYRPSQADVHHGRR</sequence>
<dbReference type="Pfam" id="PF01872">
    <property type="entry name" value="RibD_C"/>
    <property type="match status" value="1"/>
</dbReference>
<protein>
    <submittedName>
        <fullName evidence="2">Deaminase</fullName>
    </submittedName>
</protein>
<evidence type="ECO:0000259" key="1">
    <source>
        <dbReference type="Pfam" id="PF01872"/>
    </source>
</evidence>
<gene>
    <name evidence="2" type="ORF">ABB27_17220</name>
</gene>
<dbReference type="InterPro" id="IPR024072">
    <property type="entry name" value="DHFR-like_dom_sf"/>
</dbReference>
<dbReference type="Gene3D" id="3.40.430.10">
    <property type="entry name" value="Dihydrofolate Reductase, subunit A"/>
    <property type="match status" value="1"/>
</dbReference>
<dbReference type="AlphaFoldDB" id="A0A0R0C1Z1"/>
<name>A0A0R0C1Z1_9GAMM</name>
<feature type="domain" description="Bacterial bifunctional deaminase-reductase C-terminal" evidence="1">
    <location>
        <begin position="3"/>
        <end position="177"/>
    </location>
</feature>
<dbReference type="GO" id="GO:0009231">
    <property type="term" value="P:riboflavin biosynthetic process"/>
    <property type="evidence" value="ECO:0007669"/>
    <property type="project" value="InterPro"/>
</dbReference>
<keyword evidence="3" id="KW-1185">Reference proteome</keyword>
<organism evidence="2 3">
    <name type="scientific">Stenotrophomonas terrae</name>
    <dbReference type="NCBI Taxonomy" id="405446"/>
    <lineage>
        <taxon>Bacteria</taxon>
        <taxon>Pseudomonadati</taxon>
        <taxon>Pseudomonadota</taxon>
        <taxon>Gammaproteobacteria</taxon>
        <taxon>Lysobacterales</taxon>
        <taxon>Lysobacteraceae</taxon>
        <taxon>Stenotrophomonas</taxon>
    </lineage>
</organism>
<evidence type="ECO:0000313" key="2">
    <source>
        <dbReference type="EMBL" id="KRG63817.1"/>
    </source>
</evidence>
<dbReference type="SUPFAM" id="SSF53597">
    <property type="entry name" value="Dihydrofolate reductase-like"/>
    <property type="match status" value="1"/>
</dbReference>
<dbReference type="GO" id="GO:0008703">
    <property type="term" value="F:5-amino-6-(5-phosphoribosylamino)uracil reductase activity"/>
    <property type="evidence" value="ECO:0007669"/>
    <property type="project" value="InterPro"/>
</dbReference>
<dbReference type="PATRIC" id="fig|405446.3.peg.3333"/>
<reference evidence="2 3" key="1">
    <citation type="submission" date="2015-05" db="EMBL/GenBank/DDBJ databases">
        <title>Genome sequencing and analysis of members of genus Stenotrophomonas.</title>
        <authorList>
            <person name="Patil P.P."/>
            <person name="Midha S."/>
            <person name="Patil P.B."/>
        </authorList>
    </citation>
    <scope>NUCLEOTIDE SEQUENCE [LARGE SCALE GENOMIC DNA]</scope>
    <source>
        <strain evidence="2 3">DSM 18941</strain>
    </source>
</reference>
<comment type="caution">
    <text evidence="2">The sequence shown here is derived from an EMBL/GenBank/DDBJ whole genome shotgun (WGS) entry which is preliminary data.</text>
</comment>
<dbReference type="Proteomes" id="UP000051863">
    <property type="component" value="Unassembled WGS sequence"/>
</dbReference>